<keyword evidence="2" id="KW-0472">Membrane</keyword>
<keyword evidence="4" id="KW-1185">Reference proteome</keyword>
<evidence type="ECO:0000256" key="2">
    <source>
        <dbReference type="SAM" id="Phobius"/>
    </source>
</evidence>
<organism evidence="3 4">
    <name type="scientific">Klebsiella phage 6937</name>
    <dbReference type="NCBI Taxonomy" id="2912294"/>
    <lineage>
        <taxon>Viruses</taxon>
        <taxon>Duplodnaviria</taxon>
        <taxon>Heunggongvirae</taxon>
        <taxon>Uroviricota</taxon>
        <taxon>Caudoviricetes</taxon>
        <taxon>Autographivirales</taxon>
        <taxon>Autonotataviridae</taxon>
        <taxon>Melnykvirinae</taxon>
        <taxon>Cullenvirus</taxon>
        <taxon>Cullenvirus 6937</taxon>
    </lineage>
</organism>
<evidence type="ECO:0000313" key="4">
    <source>
        <dbReference type="Proteomes" id="UP001055992"/>
    </source>
</evidence>
<gene>
    <name evidence="3" type="ORF">6937_0018</name>
</gene>
<feature type="coiled-coil region" evidence="1">
    <location>
        <begin position="11"/>
        <end position="80"/>
    </location>
</feature>
<reference evidence="3" key="1">
    <citation type="submission" date="2021-11" db="EMBL/GenBank/DDBJ databases">
        <title>The TAILOR 12: Case summaries of 12 patient that have undergone phage therapy for multidrug-resistant infections.</title>
        <authorList>
            <person name="Green S."/>
            <person name="Terwilliger A."/>
            <person name="Clark J."/>
            <person name="Salazar K."/>
            <person name="Maresso A."/>
        </authorList>
    </citation>
    <scope>NUCLEOTIDE SEQUENCE</scope>
</reference>
<proteinExistence type="predicted"/>
<sequence length="152" mass="17144">MTRKTISERRIAGANKQIAQLTQALHEAREYGEVLAEGIKDKDGLIKHLKGSNNRLRAELAQAERNVTTATTALNDLSDTSARIIADKGKEVKDKSDKIDYLYRQYSQSRTEIRDLKDALFEVTKDARSWKRGFFALVIITVIAQVVNYAFG</sequence>
<feature type="transmembrane region" description="Helical" evidence="2">
    <location>
        <begin position="134"/>
        <end position="151"/>
    </location>
</feature>
<keyword evidence="1" id="KW-0175">Coiled coil</keyword>
<dbReference type="EMBL" id="OL362270">
    <property type="protein sequence ID" value="URY99149.1"/>
    <property type="molecule type" value="Genomic_DNA"/>
</dbReference>
<protein>
    <submittedName>
        <fullName evidence="3">Uncharacterized protein</fullName>
    </submittedName>
</protein>
<name>A0A9E7M7D1_9CAUD</name>
<dbReference type="Gene3D" id="1.10.287.1490">
    <property type="match status" value="1"/>
</dbReference>
<accession>A0A9E7M7D1</accession>
<dbReference type="Proteomes" id="UP001055992">
    <property type="component" value="Segment"/>
</dbReference>
<evidence type="ECO:0000313" key="3">
    <source>
        <dbReference type="EMBL" id="URY99149.1"/>
    </source>
</evidence>
<keyword evidence="2" id="KW-1133">Transmembrane helix</keyword>
<evidence type="ECO:0000256" key="1">
    <source>
        <dbReference type="SAM" id="Coils"/>
    </source>
</evidence>
<keyword evidence="2" id="KW-0812">Transmembrane</keyword>